<gene>
    <name evidence="2" type="ORF">GCM10009846_29760</name>
</gene>
<keyword evidence="1" id="KW-0472">Membrane</keyword>
<keyword evidence="1" id="KW-1133">Transmembrane helix</keyword>
<name>A0ABN3AZE9_9MICO</name>
<keyword evidence="1" id="KW-0812">Transmembrane</keyword>
<comment type="caution">
    <text evidence="2">The sequence shown here is derived from an EMBL/GenBank/DDBJ whole genome shotgun (WGS) entry which is preliminary data.</text>
</comment>
<dbReference type="RefSeq" id="WP_344344873.1">
    <property type="nucleotide sequence ID" value="NZ_BAAAQT010000008.1"/>
</dbReference>
<protein>
    <recommendedName>
        <fullName evidence="4">DUF308 domain-containing protein</fullName>
    </recommendedName>
</protein>
<keyword evidence="3" id="KW-1185">Reference proteome</keyword>
<dbReference type="Proteomes" id="UP001501599">
    <property type="component" value="Unassembled WGS sequence"/>
</dbReference>
<evidence type="ECO:0000313" key="2">
    <source>
        <dbReference type="EMBL" id="GAA2176339.1"/>
    </source>
</evidence>
<evidence type="ECO:0008006" key="4">
    <source>
        <dbReference type="Google" id="ProtNLM"/>
    </source>
</evidence>
<feature type="transmembrane region" description="Helical" evidence="1">
    <location>
        <begin position="140"/>
        <end position="160"/>
    </location>
</feature>
<organism evidence="2 3">
    <name type="scientific">Agrococcus versicolor</name>
    <dbReference type="NCBI Taxonomy" id="501482"/>
    <lineage>
        <taxon>Bacteria</taxon>
        <taxon>Bacillati</taxon>
        <taxon>Actinomycetota</taxon>
        <taxon>Actinomycetes</taxon>
        <taxon>Micrococcales</taxon>
        <taxon>Microbacteriaceae</taxon>
        <taxon>Agrococcus</taxon>
    </lineage>
</organism>
<evidence type="ECO:0000256" key="1">
    <source>
        <dbReference type="SAM" id="Phobius"/>
    </source>
</evidence>
<accession>A0ABN3AZE9</accession>
<feature type="transmembrane region" description="Helical" evidence="1">
    <location>
        <begin position="105"/>
        <end position="128"/>
    </location>
</feature>
<reference evidence="2 3" key="1">
    <citation type="journal article" date="2019" name="Int. J. Syst. Evol. Microbiol.">
        <title>The Global Catalogue of Microorganisms (GCM) 10K type strain sequencing project: providing services to taxonomists for standard genome sequencing and annotation.</title>
        <authorList>
            <consortium name="The Broad Institute Genomics Platform"/>
            <consortium name="The Broad Institute Genome Sequencing Center for Infectious Disease"/>
            <person name="Wu L."/>
            <person name="Ma J."/>
        </authorList>
    </citation>
    <scope>NUCLEOTIDE SEQUENCE [LARGE SCALE GENOMIC DNA]</scope>
    <source>
        <strain evidence="2 3">JCM 16026</strain>
    </source>
</reference>
<evidence type="ECO:0000313" key="3">
    <source>
        <dbReference type="Proteomes" id="UP001501599"/>
    </source>
</evidence>
<feature type="transmembrane region" description="Helical" evidence="1">
    <location>
        <begin position="166"/>
        <end position="193"/>
    </location>
</feature>
<proteinExistence type="predicted"/>
<feature type="transmembrane region" description="Helical" evidence="1">
    <location>
        <begin position="48"/>
        <end position="67"/>
    </location>
</feature>
<feature type="transmembrane region" description="Helical" evidence="1">
    <location>
        <begin position="21"/>
        <end position="42"/>
    </location>
</feature>
<sequence length="201" mass="20348">MSTIEQHDGQAPSSSSERPAWHLPAARAAVAVPVGVAVTFLQAHDARVGLAAFAVLALGTGAALLVLRRGVPVAVARFPLVAGATGVLAGVVAAGLAAAAPSGDALKVVVAAWALVTAVVEGWAWLRLRATTDLRMRRIAADWRAVAVLTLAAGIAFALLPVHDVVLVGLLGAYAIVVGVFHGIAAASARIVAKDAREATR</sequence>
<dbReference type="EMBL" id="BAAAQT010000008">
    <property type="protein sequence ID" value="GAA2176339.1"/>
    <property type="molecule type" value="Genomic_DNA"/>
</dbReference>
<feature type="transmembrane region" description="Helical" evidence="1">
    <location>
        <begin position="79"/>
        <end position="99"/>
    </location>
</feature>